<name>A0A8D5ZP96_9BACL</name>
<feature type="chain" id="PRO_5034777369" description="Altered inheritance of mitochondria protein 6" evidence="2">
    <location>
        <begin position="25"/>
        <end position="303"/>
    </location>
</feature>
<evidence type="ECO:0000313" key="4">
    <source>
        <dbReference type="Proteomes" id="UP000677436"/>
    </source>
</evidence>
<dbReference type="Gene3D" id="3.20.20.190">
    <property type="entry name" value="Phosphatidylinositol (PI) phosphodiesterase"/>
    <property type="match status" value="1"/>
</dbReference>
<dbReference type="SUPFAM" id="SSF51695">
    <property type="entry name" value="PLC-like phosphodiesterases"/>
    <property type="match status" value="1"/>
</dbReference>
<dbReference type="EMBL" id="AP024601">
    <property type="protein sequence ID" value="BCU82128.1"/>
    <property type="molecule type" value="Genomic_DNA"/>
</dbReference>
<accession>A0A8D5ZP96</accession>
<feature type="signal peptide" evidence="2">
    <location>
        <begin position="1"/>
        <end position="24"/>
    </location>
</feature>
<dbReference type="GO" id="GO:0008081">
    <property type="term" value="F:phosphoric diester hydrolase activity"/>
    <property type="evidence" value="ECO:0007669"/>
    <property type="project" value="InterPro"/>
</dbReference>
<dbReference type="RefSeq" id="WP_212772505.1">
    <property type="nucleotide sequence ID" value="NZ_AP024601.1"/>
</dbReference>
<sequence>MMFRWVCTVLAVLLLVNVPVVAHADSGASTSDQFVLPLARAHAHNDYWHARPLYDALDHGFTSVEADVFLVDGELLVGHDWSELRPERTLKSLYLDPLKKIIQQNGGSVYPKYPHDFFLWIDIKTDGESTYRVLHEQLRQYQDILTKFTGDKVKTGAVTVIISGNRPRTLMETQPVRYAAMDGRMSDLGSGVSPQFMPVISDNWQRHFTWMGNGPMPEEERQKLQSIVSTAHANGQRVRFWATPDMPSSQREAVWHELMKANVDFINSDDLSGLQHYLQQYDPQPSKPYITWESADKRSKAAK</sequence>
<dbReference type="KEGG" id="pabs:JIR001_19110"/>
<reference evidence="3" key="1">
    <citation type="journal article" date="2013" name="Int. J. Syst. Evol. Microbiol.">
        <title>Polycladomyces abyssicola gen. nov., sp. nov., a thermophilic filamentous bacterium isolated from hemipelagic sediment.</title>
        <authorList>
            <person name="Tsubouchi T."/>
            <person name="Shimane Y."/>
            <person name="Mori K."/>
            <person name="Usui K."/>
            <person name="Hiraki T."/>
            <person name="Tame A."/>
            <person name="Uematsu K."/>
            <person name="Maruyama T."/>
            <person name="Hatada Y."/>
        </authorList>
    </citation>
    <scope>NUCLEOTIDE SEQUENCE</scope>
    <source>
        <strain evidence="3">JIR-001</strain>
    </source>
</reference>
<reference evidence="3" key="2">
    <citation type="journal article" date="2021" name="Microbiol. Resour. Announc.">
        <title>Complete Genome Sequence of Polycladomyces abyssicola JIR-001T, Isolated from Hemipelagic Sediment in Deep Seawater.</title>
        <authorList>
            <person name="Tsubouchi T."/>
            <person name="Kaneko Y."/>
        </authorList>
    </citation>
    <scope>NUCLEOTIDE SEQUENCE</scope>
    <source>
        <strain evidence="3">JIR-001</strain>
    </source>
</reference>
<dbReference type="PANTHER" id="PTHR31571:SF1">
    <property type="entry name" value="ALTERED INHERITANCE OF MITOCHONDRIA PROTEIN 6"/>
    <property type="match status" value="1"/>
</dbReference>
<evidence type="ECO:0000256" key="1">
    <source>
        <dbReference type="ARBA" id="ARBA00014286"/>
    </source>
</evidence>
<dbReference type="AlphaFoldDB" id="A0A8D5ZP96"/>
<dbReference type="CDD" id="cd08577">
    <property type="entry name" value="PI-PLCc_GDPD_SF_unchar3"/>
    <property type="match status" value="1"/>
</dbReference>
<dbReference type="InterPro" id="IPR039559">
    <property type="entry name" value="AIM6_PI-PLC-like_dom"/>
</dbReference>
<keyword evidence="2" id="KW-0732">Signal</keyword>
<evidence type="ECO:0000313" key="3">
    <source>
        <dbReference type="EMBL" id="BCU82128.1"/>
    </source>
</evidence>
<keyword evidence="4" id="KW-1185">Reference proteome</keyword>
<dbReference type="InterPro" id="IPR017946">
    <property type="entry name" value="PLC-like_Pdiesterase_TIM-brl"/>
</dbReference>
<organism evidence="3 4">
    <name type="scientific">Polycladomyces abyssicola</name>
    <dbReference type="NCBI Taxonomy" id="1125966"/>
    <lineage>
        <taxon>Bacteria</taxon>
        <taxon>Bacillati</taxon>
        <taxon>Bacillota</taxon>
        <taxon>Bacilli</taxon>
        <taxon>Bacillales</taxon>
        <taxon>Thermoactinomycetaceae</taxon>
        <taxon>Polycladomyces</taxon>
    </lineage>
</organism>
<evidence type="ECO:0000256" key="2">
    <source>
        <dbReference type="SAM" id="SignalP"/>
    </source>
</evidence>
<gene>
    <name evidence="3" type="ORF">JIR001_19110</name>
</gene>
<proteinExistence type="predicted"/>
<dbReference type="Proteomes" id="UP000677436">
    <property type="component" value="Chromosome"/>
</dbReference>
<dbReference type="PANTHER" id="PTHR31571">
    <property type="entry name" value="ALTERED INHERITANCE OF MITOCHONDRIA PROTEIN 6"/>
    <property type="match status" value="1"/>
</dbReference>
<protein>
    <recommendedName>
        <fullName evidence="1">Altered inheritance of mitochondria protein 6</fullName>
    </recommendedName>
</protein>
<dbReference type="GO" id="GO:0006629">
    <property type="term" value="P:lipid metabolic process"/>
    <property type="evidence" value="ECO:0007669"/>
    <property type="project" value="InterPro"/>
</dbReference>
<dbReference type="InterPro" id="IPR051236">
    <property type="entry name" value="HAT_RTT109-like"/>
</dbReference>